<protein>
    <submittedName>
        <fullName evidence="1">Uncharacterized protein</fullName>
    </submittedName>
</protein>
<dbReference type="AlphaFoldDB" id="A0A0E9TUK5"/>
<evidence type="ECO:0000313" key="1">
    <source>
        <dbReference type="EMBL" id="JAH56403.1"/>
    </source>
</evidence>
<organism evidence="1">
    <name type="scientific">Anguilla anguilla</name>
    <name type="common">European freshwater eel</name>
    <name type="synonym">Muraena anguilla</name>
    <dbReference type="NCBI Taxonomy" id="7936"/>
    <lineage>
        <taxon>Eukaryota</taxon>
        <taxon>Metazoa</taxon>
        <taxon>Chordata</taxon>
        <taxon>Craniata</taxon>
        <taxon>Vertebrata</taxon>
        <taxon>Euteleostomi</taxon>
        <taxon>Actinopterygii</taxon>
        <taxon>Neopterygii</taxon>
        <taxon>Teleostei</taxon>
        <taxon>Anguilliformes</taxon>
        <taxon>Anguillidae</taxon>
        <taxon>Anguilla</taxon>
    </lineage>
</organism>
<proteinExistence type="predicted"/>
<reference evidence="1" key="2">
    <citation type="journal article" date="2015" name="Fish Shellfish Immunol.">
        <title>Early steps in the European eel (Anguilla anguilla)-Vibrio vulnificus interaction in the gills: Role of the RtxA13 toxin.</title>
        <authorList>
            <person name="Callol A."/>
            <person name="Pajuelo D."/>
            <person name="Ebbesson L."/>
            <person name="Teles M."/>
            <person name="MacKenzie S."/>
            <person name="Amaro C."/>
        </authorList>
    </citation>
    <scope>NUCLEOTIDE SEQUENCE</scope>
</reference>
<sequence length="40" mass="4887">MYFLSWHPEPREHCGSRESVLLLLSLFQDKRLKRVMKLQN</sequence>
<reference evidence="1" key="1">
    <citation type="submission" date="2014-11" db="EMBL/GenBank/DDBJ databases">
        <authorList>
            <person name="Amaro Gonzalez C."/>
        </authorList>
    </citation>
    <scope>NUCLEOTIDE SEQUENCE</scope>
</reference>
<dbReference type="EMBL" id="GBXM01052174">
    <property type="protein sequence ID" value="JAH56403.1"/>
    <property type="molecule type" value="Transcribed_RNA"/>
</dbReference>
<accession>A0A0E9TUK5</accession>
<name>A0A0E9TUK5_ANGAN</name>